<dbReference type="InterPro" id="IPR056924">
    <property type="entry name" value="SH3_Tf2-1"/>
</dbReference>
<comment type="caution">
    <text evidence="2">The sequence shown here is derived from an EMBL/GenBank/DDBJ whole genome shotgun (WGS) entry which is preliminary data.</text>
</comment>
<evidence type="ECO:0000313" key="3">
    <source>
        <dbReference type="Proteomes" id="UP000325315"/>
    </source>
</evidence>
<dbReference type="OrthoDB" id="1931063at2759"/>
<dbReference type="AlphaFoldDB" id="A0A5B6X060"/>
<keyword evidence="3" id="KW-1185">Reference proteome</keyword>
<protein>
    <submittedName>
        <fullName evidence="2">DNA/RNA polymerases superfamily protein</fullName>
    </submittedName>
</protein>
<feature type="domain" description="Tf2-1-like SH3-like" evidence="1">
    <location>
        <begin position="55"/>
        <end position="120"/>
    </location>
</feature>
<sequence>MLPINLEKIHYVFHVSMWCRYRSDPSHVISLSEIEILPDITYNEELIRILAREIGDKVFLKVSPWKKILCFGCKGKLSPRFIGSYKIIERIWLVEYQLMLPIGLEKINYVFPVSMLRRYKLDPSHVISLLEIEIQPDITYNEEPIRILAREVK</sequence>
<evidence type="ECO:0000313" key="2">
    <source>
        <dbReference type="EMBL" id="KAA3487056.1"/>
    </source>
</evidence>
<reference evidence="3" key="1">
    <citation type="journal article" date="2019" name="Plant Biotechnol. J.">
        <title>Genome sequencing of the Australian wild diploid species Gossypium australe highlights disease resistance and delayed gland morphogenesis.</title>
        <authorList>
            <person name="Cai Y."/>
            <person name="Cai X."/>
            <person name="Wang Q."/>
            <person name="Wang P."/>
            <person name="Zhang Y."/>
            <person name="Cai C."/>
            <person name="Xu Y."/>
            <person name="Wang K."/>
            <person name="Zhou Z."/>
            <person name="Wang C."/>
            <person name="Geng S."/>
            <person name="Li B."/>
            <person name="Dong Q."/>
            <person name="Hou Y."/>
            <person name="Wang H."/>
            <person name="Ai P."/>
            <person name="Liu Z."/>
            <person name="Yi F."/>
            <person name="Sun M."/>
            <person name="An G."/>
            <person name="Cheng J."/>
            <person name="Zhang Y."/>
            <person name="Shi Q."/>
            <person name="Xie Y."/>
            <person name="Shi X."/>
            <person name="Chang Y."/>
            <person name="Huang F."/>
            <person name="Chen Y."/>
            <person name="Hong S."/>
            <person name="Mi L."/>
            <person name="Sun Q."/>
            <person name="Zhang L."/>
            <person name="Zhou B."/>
            <person name="Peng R."/>
            <person name="Zhang X."/>
            <person name="Liu F."/>
        </authorList>
    </citation>
    <scope>NUCLEOTIDE SEQUENCE [LARGE SCALE GENOMIC DNA]</scope>
    <source>
        <strain evidence="3">cv. PA1801</strain>
    </source>
</reference>
<dbReference type="Pfam" id="PF24626">
    <property type="entry name" value="SH3_Tf2-1"/>
    <property type="match status" value="1"/>
</dbReference>
<name>A0A5B6X060_9ROSI</name>
<accession>A0A5B6X060</accession>
<evidence type="ECO:0000259" key="1">
    <source>
        <dbReference type="Pfam" id="PF24626"/>
    </source>
</evidence>
<organism evidence="2 3">
    <name type="scientific">Gossypium australe</name>
    <dbReference type="NCBI Taxonomy" id="47621"/>
    <lineage>
        <taxon>Eukaryota</taxon>
        <taxon>Viridiplantae</taxon>
        <taxon>Streptophyta</taxon>
        <taxon>Embryophyta</taxon>
        <taxon>Tracheophyta</taxon>
        <taxon>Spermatophyta</taxon>
        <taxon>Magnoliopsida</taxon>
        <taxon>eudicotyledons</taxon>
        <taxon>Gunneridae</taxon>
        <taxon>Pentapetalae</taxon>
        <taxon>rosids</taxon>
        <taxon>malvids</taxon>
        <taxon>Malvales</taxon>
        <taxon>Malvaceae</taxon>
        <taxon>Malvoideae</taxon>
        <taxon>Gossypium</taxon>
    </lineage>
</organism>
<dbReference type="EMBL" id="SMMG02000001">
    <property type="protein sequence ID" value="KAA3487056.1"/>
    <property type="molecule type" value="Genomic_DNA"/>
</dbReference>
<proteinExistence type="predicted"/>
<dbReference type="Proteomes" id="UP000325315">
    <property type="component" value="Unassembled WGS sequence"/>
</dbReference>
<dbReference type="PANTHER" id="PTHR46148">
    <property type="entry name" value="CHROMO DOMAIN-CONTAINING PROTEIN"/>
    <property type="match status" value="1"/>
</dbReference>
<dbReference type="PANTHER" id="PTHR46148:SF44">
    <property type="entry name" value="GAG-POL POLYPROTEIN"/>
    <property type="match status" value="1"/>
</dbReference>
<gene>
    <name evidence="2" type="ORF">EPI10_030912</name>
</gene>